<keyword evidence="6 8" id="KW-0472">Membrane</keyword>
<feature type="transmembrane region" description="Helical" evidence="8">
    <location>
        <begin position="111"/>
        <end position="133"/>
    </location>
</feature>
<dbReference type="Proteomes" id="UP000435060">
    <property type="component" value="Unassembled WGS sequence"/>
</dbReference>
<keyword evidence="2 8" id="KW-1003">Cell membrane</keyword>
<comment type="caution">
    <text evidence="12">The sequence shown here is derived from an EMBL/GenBank/DDBJ whole genome shotgun (WGS) entry which is preliminary data.</text>
</comment>
<dbReference type="Proteomes" id="UP000435423">
    <property type="component" value="Unassembled WGS sequence"/>
</dbReference>
<evidence type="ECO:0000313" key="13">
    <source>
        <dbReference type="Proteomes" id="UP000435060"/>
    </source>
</evidence>
<sequence>MTEKDSLEEVKETPQEEVEAEEKEQAPDTEKESDFLVQWKERHQAYLASQKDASADEKSENQSALEHKPKAVEPKRKGRALVKEQSDTADSDKKSPKAAPKKNKAPLPRKALLKAFPIIAAALVGLLLAIYFISPLSKKKQIEVVGNHYLSSEMIRSYSQISEKDYALTTLLLRKNIEQAIKNSSTLVKSDKLTYQFPNRFTIQVEEYAEVGYVKDKDHYRLVLSSGNISETALSAEELPERHTLINLADKRKVEELALQLASIDPSIIEMIQSIELTPSKVSADLLTMTMHDENTLLIPLSEIDIKLPYYPKIAKQLSLPSVVDMEVGAFSYAK</sequence>
<dbReference type="RefSeq" id="WP_154608359.1">
    <property type="nucleotide sequence ID" value="NZ_CP072115.1"/>
</dbReference>
<feature type="compositionally biased region" description="Basic and acidic residues" evidence="9">
    <location>
        <begin position="53"/>
        <end position="95"/>
    </location>
</feature>
<dbReference type="GO" id="GO:0032153">
    <property type="term" value="C:cell division site"/>
    <property type="evidence" value="ECO:0007669"/>
    <property type="project" value="UniProtKB-UniRule"/>
</dbReference>
<dbReference type="HAMAP" id="MF_00912">
    <property type="entry name" value="DivIB"/>
    <property type="match status" value="1"/>
</dbReference>
<evidence type="ECO:0000256" key="5">
    <source>
        <dbReference type="ARBA" id="ARBA00022989"/>
    </source>
</evidence>
<comment type="similarity">
    <text evidence="8">Belongs to the FtsQ/DivIB family. DivIB subfamily.</text>
</comment>
<dbReference type="GO" id="GO:0005886">
    <property type="term" value="C:plasma membrane"/>
    <property type="evidence" value="ECO:0007669"/>
    <property type="project" value="UniProtKB-SubCell"/>
</dbReference>
<feature type="compositionally biased region" description="Basic and acidic residues" evidence="9">
    <location>
        <begin position="1"/>
        <end position="14"/>
    </location>
</feature>
<name>A0A6I4R9Z3_9STRE</name>
<evidence type="ECO:0000259" key="10">
    <source>
        <dbReference type="PROSITE" id="PS51779"/>
    </source>
</evidence>
<feature type="compositionally biased region" description="Basic and acidic residues" evidence="9">
    <location>
        <begin position="23"/>
        <end position="44"/>
    </location>
</feature>
<keyword evidence="7 8" id="KW-0131">Cell cycle</keyword>
<dbReference type="PROSITE" id="PS51779">
    <property type="entry name" value="POTRA"/>
    <property type="match status" value="1"/>
</dbReference>
<evidence type="ECO:0000256" key="8">
    <source>
        <dbReference type="HAMAP-Rule" id="MF_00912"/>
    </source>
</evidence>
<dbReference type="InterPro" id="IPR034746">
    <property type="entry name" value="POTRA"/>
</dbReference>
<reference evidence="11 13" key="2">
    <citation type="submission" date="2019-11" db="EMBL/GenBank/DDBJ databases">
        <title>Streptococcis sp. isolated from the respiratory tract of Marmot.</title>
        <authorList>
            <person name="Zhang G."/>
        </authorList>
    </citation>
    <scope>NUCLEOTIDE SEQUENCE [LARGE SCALE GENOMIC DNA]</scope>
    <source>
        <strain evidence="11">Zg-86</strain>
        <strain evidence="13">zg-86</strain>
    </source>
</reference>
<evidence type="ECO:0000313" key="14">
    <source>
        <dbReference type="Proteomes" id="UP000435423"/>
    </source>
</evidence>
<dbReference type="InterPro" id="IPR050487">
    <property type="entry name" value="FtsQ_DivIB"/>
</dbReference>
<organism evidence="12 14">
    <name type="scientific">Streptococcus zhangguiae</name>
    <dbReference type="NCBI Taxonomy" id="2664091"/>
    <lineage>
        <taxon>Bacteria</taxon>
        <taxon>Bacillati</taxon>
        <taxon>Bacillota</taxon>
        <taxon>Bacilli</taxon>
        <taxon>Lactobacillales</taxon>
        <taxon>Streptococcaceae</taxon>
        <taxon>Streptococcus</taxon>
    </lineage>
</organism>
<keyword evidence="3 8" id="KW-0132">Cell division</keyword>
<feature type="domain" description="POTRA" evidence="10">
    <location>
        <begin position="137"/>
        <end position="208"/>
    </location>
</feature>
<dbReference type="PANTHER" id="PTHR37820:SF1">
    <property type="entry name" value="CELL DIVISION PROTEIN FTSQ"/>
    <property type="match status" value="1"/>
</dbReference>
<accession>A0A6I4R9Z3</accession>
<evidence type="ECO:0000256" key="2">
    <source>
        <dbReference type="ARBA" id="ARBA00022475"/>
    </source>
</evidence>
<reference evidence="12 14" key="1">
    <citation type="submission" date="2019-10" db="EMBL/GenBank/DDBJ databases">
        <title>Streptococcis sp, isolated from the respiratory tract of Marmot.</title>
        <authorList>
            <person name="Zhang G."/>
        </authorList>
    </citation>
    <scope>NUCLEOTIDE SEQUENCE [LARGE SCALE GENOMIC DNA]</scope>
    <source>
        <strain evidence="12">Zg-70</strain>
        <strain evidence="14">zg-70</strain>
    </source>
</reference>
<evidence type="ECO:0000313" key="12">
    <source>
        <dbReference type="EMBL" id="MWV56309.1"/>
    </source>
</evidence>
<dbReference type="InterPro" id="IPR026580">
    <property type="entry name" value="DivIB"/>
</dbReference>
<evidence type="ECO:0000256" key="1">
    <source>
        <dbReference type="ARBA" id="ARBA00004370"/>
    </source>
</evidence>
<dbReference type="InterPro" id="IPR013685">
    <property type="entry name" value="POTRA_FtsQ_type"/>
</dbReference>
<dbReference type="EMBL" id="WLCG01000006">
    <property type="protein sequence ID" value="MTB64386.1"/>
    <property type="molecule type" value="Genomic_DNA"/>
</dbReference>
<feature type="region of interest" description="Disordered" evidence="9">
    <location>
        <begin position="1"/>
        <end position="105"/>
    </location>
</feature>
<evidence type="ECO:0000256" key="6">
    <source>
        <dbReference type="ARBA" id="ARBA00023136"/>
    </source>
</evidence>
<comment type="function">
    <text evidence="8">Cell division protein that may be involved in stabilizing or promoting the assembly of the division complex.</text>
</comment>
<evidence type="ECO:0000256" key="3">
    <source>
        <dbReference type="ARBA" id="ARBA00022618"/>
    </source>
</evidence>
<dbReference type="GO" id="GO:0043093">
    <property type="term" value="P:FtsZ-dependent cytokinesis"/>
    <property type="evidence" value="ECO:0007669"/>
    <property type="project" value="UniProtKB-UniRule"/>
</dbReference>
<protein>
    <recommendedName>
        <fullName evidence="8">Cell division protein DivIB</fullName>
    </recommendedName>
</protein>
<dbReference type="Pfam" id="PF08478">
    <property type="entry name" value="POTRA_1"/>
    <property type="match status" value="1"/>
</dbReference>
<keyword evidence="4 8" id="KW-0812">Transmembrane</keyword>
<dbReference type="Gene3D" id="3.40.50.10960">
    <property type="match status" value="1"/>
</dbReference>
<dbReference type="AlphaFoldDB" id="A0A6I4R9Z3"/>
<comment type="subcellular location">
    <subcellularLocation>
        <location evidence="8">Cell membrane</location>
        <topology evidence="8">Single-pass type II membrane protein</topology>
    </subcellularLocation>
    <subcellularLocation>
        <location evidence="1">Membrane</location>
    </subcellularLocation>
    <text evidence="8">Localizes to the division septum.</text>
</comment>
<dbReference type="EMBL" id="WUBJ01000005">
    <property type="protein sequence ID" value="MWV56309.1"/>
    <property type="molecule type" value="Genomic_DNA"/>
</dbReference>
<keyword evidence="13" id="KW-1185">Reference proteome</keyword>
<evidence type="ECO:0000256" key="4">
    <source>
        <dbReference type="ARBA" id="ARBA00022692"/>
    </source>
</evidence>
<evidence type="ECO:0000256" key="9">
    <source>
        <dbReference type="SAM" id="MobiDB-lite"/>
    </source>
</evidence>
<evidence type="ECO:0000313" key="11">
    <source>
        <dbReference type="EMBL" id="MTB64386.1"/>
    </source>
</evidence>
<dbReference type="PANTHER" id="PTHR37820">
    <property type="entry name" value="CELL DIVISION PROTEIN DIVIB"/>
    <property type="match status" value="1"/>
</dbReference>
<keyword evidence="5 8" id="KW-1133">Transmembrane helix</keyword>
<gene>
    <name evidence="8" type="primary">divIB</name>
    <name evidence="11" type="ORF">GGG87_05175</name>
    <name evidence="12" type="ORF">GGH11_04905</name>
</gene>
<evidence type="ECO:0000256" key="7">
    <source>
        <dbReference type="ARBA" id="ARBA00023306"/>
    </source>
</evidence>
<proteinExistence type="inferred from homology"/>